<gene>
    <name evidence="3" type="primary">PROSER3</name>
</gene>
<accession>A0A6P7YT60</accession>
<dbReference type="RefSeq" id="XP_030068148.1">
    <property type="nucleotide sequence ID" value="XM_030212288.1"/>
</dbReference>
<dbReference type="FunCoup" id="A0A6P7YT60">
    <property type="interactions" value="157"/>
</dbReference>
<feature type="compositionally biased region" description="Low complexity" evidence="1">
    <location>
        <begin position="56"/>
        <end position="77"/>
    </location>
</feature>
<feature type="region of interest" description="Disordered" evidence="1">
    <location>
        <begin position="54"/>
        <end position="96"/>
    </location>
</feature>
<dbReference type="GeneID" id="115476116"/>
<dbReference type="InParanoid" id="A0A6P7YT60"/>
<evidence type="ECO:0000256" key="1">
    <source>
        <dbReference type="SAM" id="MobiDB-lite"/>
    </source>
</evidence>
<sequence length="270" mass="29773">MAEYGQSEGFPKLPEHHPSSVKDLLPVERPSDVSVFFTDIETINLQERAARLLQRSESSLNSSAAVSSEGLGSSPSSYTTSKEGESVQKSLIPSLLDPSLGTVSPVQWLRPVSMPSPAIHVLPSSGCQPEEDILFQWRLRRKMEQARDGALLVSTRKKSLSPPVKLPKQVISERLFSPPPSPKSVGNKSMRGSRIKKEKSKAAQAATVEPDTQKSLEMAAMLLQQAEESDGSEFQDDPLLQILRQQRDKLRDRLREVAIQIECQSTETAS</sequence>
<dbReference type="Proteomes" id="UP000515156">
    <property type="component" value="Chromosome 8"/>
</dbReference>
<dbReference type="InterPro" id="IPR037646">
    <property type="entry name" value="PROSER3"/>
</dbReference>
<feature type="compositionally biased region" description="Basic and acidic residues" evidence="1">
    <location>
        <begin position="13"/>
        <end position="25"/>
    </location>
</feature>
<organism evidence="2 3">
    <name type="scientific">Microcaecilia unicolor</name>
    <dbReference type="NCBI Taxonomy" id="1415580"/>
    <lineage>
        <taxon>Eukaryota</taxon>
        <taxon>Metazoa</taxon>
        <taxon>Chordata</taxon>
        <taxon>Craniata</taxon>
        <taxon>Vertebrata</taxon>
        <taxon>Euteleostomi</taxon>
        <taxon>Amphibia</taxon>
        <taxon>Gymnophiona</taxon>
        <taxon>Siphonopidae</taxon>
        <taxon>Microcaecilia</taxon>
    </lineage>
</organism>
<keyword evidence="2" id="KW-1185">Reference proteome</keyword>
<dbReference type="PANTHER" id="PTHR22045:SF6">
    <property type="entry name" value="PROLINE AND SERINE-RICH PROTEIN 3"/>
    <property type="match status" value="1"/>
</dbReference>
<evidence type="ECO:0000313" key="3">
    <source>
        <dbReference type="RefSeq" id="XP_030068148.1"/>
    </source>
</evidence>
<feature type="region of interest" description="Disordered" evidence="1">
    <location>
        <begin position="172"/>
        <end position="213"/>
    </location>
</feature>
<evidence type="ECO:0000313" key="2">
    <source>
        <dbReference type="Proteomes" id="UP000515156"/>
    </source>
</evidence>
<proteinExistence type="predicted"/>
<reference evidence="3" key="1">
    <citation type="submission" date="2025-08" db="UniProtKB">
        <authorList>
            <consortium name="RefSeq"/>
        </authorList>
    </citation>
    <scope>IDENTIFICATION</scope>
</reference>
<dbReference type="PANTHER" id="PTHR22045">
    <property type="entry name" value="PROLINE AND SERINE-RICH PROTEIN 3"/>
    <property type="match status" value="1"/>
</dbReference>
<dbReference type="AlphaFoldDB" id="A0A6P7YT60"/>
<dbReference type="OrthoDB" id="10043502at2759"/>
<dbReference type="KEGG" id="muo:115476116"/>
<dbReference type="CTD" id="148137"/>
<protein>
    <submittedName>
        <fullName evidence="3">Proline and serine-rich protein 3</fullName>
    </submittedName>
</protein>
<feature type="region of interest" description="Disordered" evidence="1">
    <location>
        <begin position="1"/>
        <end position="25"/>
    </location>
</feature>
<name>A0A6P7YT60_9AMPH</name>